<dbReference type="GeneID" id="58897879"/>
<proteinExistence type="predicted"/>
<evidence type="ECO:0000313" key="1">
    <source>
        <dbReference type="EMBL" id="EEY71132.1"/>
    </source>
</evidence>
<name>D0IB64_GRIHO</name>
<sequence length="431" mass="48313">MFSNVRNNILRIESSVKTYSDKKNISCNIMSLKQLSRSDIKKTNKNSLEEPGSFLLCMKKNVEFRQEESLVKAIEKKSSLSVKNNSNYYNNQCLYWNGNGFSIKSDGNSETVSLHKQIDISPISITNGLKKEYEHKKIKVKDFTIKNLEIAKETIDMVKAGLCYGSGNQIVDLFASAGESDLRTIHARTNTAVTHPFSPLISGSSNCGGVAQLTAALLVRNEKLKDHPVSIVKGGVYADGKPYDHDYVIIGDPSDPEYGPENTVVVDPWGVLAIPTTLSESVFPNPNIAVTKPKGVVKAFNKDDMENLFRESTSNIEASVRKEFGVDLKHGKELLQSLISEDDEDRFWNVFITAKDPSTQYYSDNIHLARSFDEVPKNLFEVKLKGFILLQKLGFGMSTNKQAWISISNTDFQHQKSERISLFDKMEESKL</sequence>
<gene>
    <name evidence="1" type="ORF">VHA_002991</name>
</gene>
<organism evidence="1 2">
    <name type="scientific">Grimontia hollisae CIP 101886</name>
    <dbReference type="NCBI Taxonomy" id="675812"/>
    <lineage>
        <taxon>Bacteria</taxon>
        <taxon>Pseudomonadati</taxon>
        <taxon>Pseudomonadota</taxon>
        <taxon>Gammaproteobacteria</taxon>
        <taxon>Vibrionales</taxon>
        <taxon>Vibrionaceae</taxon>
        <taxon>Grimontia</taxon>
    </lineage>
</organism>
<evidence type="ECO:0000313" key="2">
    <source>
        <dbReference type="Proteomes" id="UP000003604"/>
    </source>
</evidence>
<dbReference type="Proteomes" id="UP000003604">
    <property type="component" value="Unassembled WGS sequence"/>
</dbReference>
<keyword evidence="2" id="KW-1185">Reference proteome</keyword>
<protein>
    <submittedName>
        <fullName evidence="1">Uncharacterized protein</fullName>
    </submittedName>
</protein>
<dbReference type="AlphaFoldDB" id="D0IB64"/>
<dbReference type="RefSeq" id="WP_005505888.1">
    <property type="nucleotide sequence ID" value="NZ_ADAQ01000013.1"/>
</dbReference>
<reference evidence="1 2" key="1">
    <citation type="submission" date="2009-10" db="EMBL/GenBank/DDBJ databases">
        <authorList>
            <consortium name="Los Alamos National Laboratory (LANL)"/>
            <consortium name="National Microbial Pathogen Data Resource (NMPDR)"/>
            <person name="Saunders E.H."/>
            <person name="Munk A.C."/>
            <person name="Tapia R."/>
            <person name="Green L."/>
            <person name="Rogers Y."/>
            <person name="Detter J.C."/>
            <person name="Bruce D."/>
            <person name="Brettin T.S."/>
            <person name="Colwell R.R."/>
            <person name="Huq A."/>
            <person name="Grim C.J."/>
            <person name="Hasan N.A."/>
            <person name="Bartels D."/>
            <person name="Vonstein V."/>
        </authorList>
    </citation>
    <scope>NUCLEOTIDE SEQUENCE [LARGE SCALE GENOMIC DNA]</scope>
    <source>
        <strain evidence="1 2">CIP 101886</strain>
    </source>
</reference>
<dbReference type="OrthoDB" id="6433094at2"/>
<accession>D0IB64</accession>
<comment type="caution">
    <text evidence="1">The sequence shown here is derived from an EMBL/GenBank/DDBJ whole genome shotgun (WGS) entry which is preliminary data.</text>
</comment>
<dbReference type="EMBL" id="ADAQ01000013">
    <property type="protein sequence ID" value="EEY71132.1"/>
    <property type="molecule type" value="Genomic_DNA"/>
</dbReference>